<name>A0A2P2P5I7_RHIMU</name>
<proteinExistence type="predicted"/>
<organism evidence="1">
    <name type="scientific">Rhizophora mucronata</name>
    <name type="common">Asiatic mangrove</name>
    <dbReference type="NCBI Taxonomy" id="61149"/>
    <lineage>
        <taxon>Eukaryota</taxon>
        <taxon>Viridiplantae</taxon>
        <taxon>Streptophyta</taxon>
        <taxon>Embryophyta</taxon>
        <taxon>Tracheophyta</taxon>
        <taxon>Spermatophyta</taxon>
        <taxon>Magnoliopsida</taxon>
        <taxon>eudicotyledons</taxon>
        <taxon>Gunneridae</taxon>
        <taxon>Pentapetalae</taxon>
        <taxon>rosids</taxon>
        <taxon>fabids</taxon>
        <taxon>Malpighiales</taxon>
        <taxon>Rhizophoraceae</taxon>
        <taxon>Rhizophora</taxon>
    </lineage>
</organism>
<reference evidence="1" key="1">
    <citation type="submission" date="2018-02" db="EMBL/GenBank/DDBJ databases">
        <title>Rhizophora mucronata_Transcriptome.</title>
        <authorList>
            <person name="Meera S.P."/>
            <person name="Sreeshan A."/>
            <person name="Augustine A."/>
        </authorList>
    </citation>
    <scope>NUCLEOTIDE SEQUENCE</scope>
    <source>
        <tissue evidence="1">Leaf</tissue>
    </source>
</reference>
<accession>A0A2P2P5I7</accession>
<protein>
    <submittedName>
        <fullName evidence="1">Uncharacterized protein</fullName>
    </submittedName>
</protein>
<sequence>MSLVIAPDARANEMYKRSEQNTKVISSLKVEGGKE</sequence>
<dbReference type="EMBL" id="GGEC01069493">
    <property type="protein sequence ID" value="MBX49977.1"/>
    <property type="molecule type" value="Transcribed_RNA"/>
</dbReference>
<dbReference type="AlphaFoldDB" id="A0A2P2P5I7"/>
<evidence type="ECO:0000313" key="1">
    <source>
        <dbReference type="EMBL" id="MBX49977.1"/>
    </source>
</evidence>